<feature type="compositionally biased region" description="Low complexity" evidence="1">
    <location>
        <begin position="228"/>
        <end position="237"/>
    </location>
</feature>
<evidence type="ECO:0000313" key="2">
    <source>
        <dbReference type="EMBL" id="KAL0485293.1"/>
    </source>
</evidence>
<proteinExistence type="predicted"/>
<sequence>MKRQHDVAFLDTKGSFPLEYEPSPTQYVFQDQGLEIKRQRMTADDETAGSLPPLSSLMALVRDPVHNYGGRQHTQPSDIYGLPLGENTFNTESSYATRLVSNQIPEQYTTISSPRITVGTVKVPQPQRKVHQPLNPTPYYPQVQQQAPQPVQPLPYYLQQRPQVMPSNHYNSTASYSNYSTSTAPTYSPPQQQTSRDTPQQQSPIQPKARRPSVQALPLKFNALEDASPTSTGSPESSSRECSDDEDTSSERSIITAIPIPTIENPTFNYQQLQPIRILAYQVGLSRDPNKSWRYRDIKRALFEKCSKDQLELLDKDQDHAILKQRLPHKLSLAQFCKRLVLLVFHFIVRDGRDPKFWRKKTVRQDLVRKILCECENDFYQRVNVRVAVLLHSYVAAGMTVDTAMKKIEADGNLKADV</sequence>
<dbReference type="Proteomes" id="UP001431209">
    <property type="component" value="Unassembled WGS sequence"/>
</dbReference>
<reference evidence="2 3" key="1">
    <citation type="submission" date="2024-03" db="EMBL/GenBank/DDBJ databases">
        <title>The Acrasis kona genome and developmental transcriptomes reveal deep origins of eukaryotic multicellular pathways.</title>
        <authorList>
            <person name="Sheikh S."/>
            <person name="Fu C.-J."/>
            <person name="Brown M.W."/>
            <person name="Baldauf S.L."/>
        </authorList>
    </citation>
    <scope>NUCLEOTIDE SEQUENCE [LARGE SCALE GENOMIC DNA]</scope>
    <source>
        <strain evidence="2 3">ATCC MYA-3509</strain>
    </source>
</reference>
<evidence type="ECO:0000256" key="1">
    <source>
        <dbReference type="SAM" id="MobiDB-lite"/>
    </source>
</evidence>
<dbReference type="AlphaFoldDB" id="A0AAW2Z7T2"/>
<feature type="region of interest" description="Disordered" evidence="1">
    <location>
        <begin position="123"/>
        <end position="147"/>
    </location>
</feature>
<gene>
    <name evidence="2" type="ORF">AKO1_011699</name>
</gene>
<evidence type="ECO:0000313" key="3">
    <source>
        <dbReference type="Proteomes" id="UP001431209"/>
    </source>
</evidence>
<name>A0AAW2Z7T2_9EUKA</name>
<organism evidence="2 3">
    <name type="scientific">Acrasis kona</name>
    <dbReference type="NCBI Taxonomy" id="1008807"/>
    <lineage>
        <taxon>Eukaryota</taxon>
        <taxon>Discoba</taxon>
        <taxon>Heterolobosea</taxon>
        <taxon>Tetramitia</taxon>
        <taxon>Eutetramitia</taxon>
        <taxon>Acrasidae</taxon>
        <taxon>Acrasis</taxon>
    </lineage>
</organism>
<dbReference type="EMBL" id="JAOPGA020001124">
    <property type="protein sequence ID" value="KAL0485293.1"/>
    <property type="molecule type" value="Genomic_DNA"/>
</dbReference>
<feature type="compositionally biased region" description="Low complexity" evidence="1">
    <location>
        <begin position="166"/>
        <end position="204"/>
    </location>
</feature>
<comment type="caution">
    <text evidence="2">The sequence shown here is derived from an EMBL/GenBank/DDBJ whole genome shotgun (WGS) entry which is preliminary data.</text>
</comment>
<keyword evidence="3" id="KW-1185">Reference proteome</keyword>
<feature type="region of interest" description="Disordered" evidence="1">
    <location>
        <begin position="166"/>
        <end position="251"/>
    </location>
</feature>
<accession>A0AAW2Z7T2</accession>
<protein>
    <submittedName>
        <fullName evidence="2">Uncharacterized protein</fullName>
    </submittedName>
</protein>